<evidence type="ECO:0000256" key="4">
    <source>
        <dbReference type="ARBA" id="ARBA00023136"/>
    </source>
</evidence>
<dbReference type="GO" id="GO:0009252">
    <property type="term" value="P:peptidoglycan biosynthetic process"/>
    <property type="evidence" value="ECO:0007669"/>
    <property type="project" value="UniProtKB-UniRule"/>
</dbReference>
<gene>
    <name evidence="7" type="primary">mltG</name>
    <name evidence="8" type="ORF">UR89_C0002G0018</name>
</gene>
<keyword evidence="6 7" id="KW-0961">Cell wall biogenesis/degradation</keyword>
<comment type="catalytic activity">
    <reaction evidence="7">
        <text>a peptidoglycan chain = a peptidoglycan chain with N-acetyl-1,6-anhydromuramyl-[peptide] at the reducing end + a peptidoglycan chain with N-acetylglucosamine at the non-reducing end.</text>
        <dbReference type="EC" id="4.2.2.29"/>
    </reaction>
</comment>
<dbReference type="Gene3D" id="3.30.1490.480">
    <property type="entry name" value="Endolytic murein transglycosylase"/>
    <property type="match status" value="1"/>
</dbReference>
<dbReference type="GO" id="GO:0071555">
    <property type="term" value="P:cell wall organization"/>
    <property type="evidence" value="ECO:0007669"/>
    <property type="project" value="UniProtKB-KW"/>
</dbReference>
<organism evidence="8 9">
    <name type="scientific">Candidatus Roizmanbacteria bacterium GW2011_GWA2_35_8</name>
    <dbReference type="NCBI Taxonomy" id="1618479"/>
    <lineage>
        <taxon>Bacteria</taxon>
        <taxon>Candidatus Roizmaniibacteriota</taxon>
    </lineage>
</organism>
<evidence type="ECO:0000256" key="5">
    <source>
        <dbReference type="ARBA" id="ARBA00023239"/>
    </source>
</evidence>
<dbReference type="CDD" id="cd08010">
    <property type="entry name" value="MltG_like"/>
    <property type="match status" value="1"/>
</dbReference>
<dbReference type="PANTHER" id="PTHR30518:SF2">
    <property type="entry name" value="ENDOLYTIC MUREIN TRANSGLYCOSYLASE"/>
    <property type="match status" value="1"/>
</dbReference>
<dbReference type="Pfam" id="PF02618">
    <property type="entry name" value="YceG"/>
    <property type="match status" value="1"/>
</dbReference>
<evidence type="ECO:0000313" key="8">
    <source>
        <dbReference type="EMBL" id="KKP87318.1"/>
    </source>
</evidence>
<dbReference type="GO" id="GO:0008932">
    <property type="term" value="F:lytic endotransglycosylase activity"/>
    <property type="evidence" value="ECO:0007669"/>
    <property type="project" value="UniProtKB-UniRule"/>
</dbReference>
<evidence type="ECO:0000256" key="2">
    <source>
        <dbReference type="ARBA" id="ARBA00022692"/>
    </source>
</evidence>
<dbReference type="InterPro" id="IPR003770">
    <property type="entry name" value="MLTG-like"/>
</dbReference>
<evidence type="ECO:0000256" key="1">
    <source>
        <dbReference type="ARBA" id="ARBA00022475"/>
    </source>
</evidence>
<dbReference type="NCBIfam" id="TIGR00247">
    <property type="entry name" value="endolytic transglycosylase MltG"/>
    <property type="match status" value="1"/>
</dbReference>
<dbReference type="Proteomes" id="UP000034536">
    <property type="component" value="Unassembled WGS sequence"/>
</dbReference>
<proteinExistence type="inferred from homology"/>
<feature type="site" description="Important for catalytic activity" evidence="7">
    <location>
        <position position="199"/>
    </location>
</feature>
<comment type="subcellular location">
    <subcellularLocation>
        <location evidence="7">Cell membrane</location>
        <topology evidence="7">Single-pass membrane protein</topology>
    </subcellularLocation>
</comment>
<evidence type="ECO:0000313" key="9">
    <source>
        <dbReference type="Proteomes" id="UP000034536"/>
    </source>
</evidence>
<dbReference type="EC" id="4.2.2.29" evidence="7"/>
<comment type="caution">
    <text evidence="8">The sequence shown here is derived from an EMBL/GenBank/DDBJ whole genome shotgun (WGS) entry which is preliminary data.</text>
</comment>
<keyword evidence="2 7" id="KW-0812">Transmembrane</keyword>
<dbReference type="AlphaFoldDB" id="A0A0G0D1U0"/>
<evidence type="ECO:0000256" key="6">
    <source>
        <dbReference type="ARBA" id="ARBA00023316"/>
    </source>
</evidence>
<keyword evidence="4 7" id="KW-0472">Membrane</keyword>
<comment type="similarity">
    <text evidence="7">Belongs to the transglycosylase MltG family.</text>
</comment>
<keyword evidence="3 7" id="KW-1133">Transmembrane helix</keyword>
<dbReference type="PANTHER" id="PTHR30518">
    <property type="entry name" value="ENDOLYTIC MUREIN TRANSGLYCOSYLASE"/>
    <property type="match status" value="1"/>
</dbReference>
<evidence type="ECO:0000256" key="7">
    <source>
        <dbReference type="HAMAP-Rule" id="MF_02065"/>
    </source>
</evidence>
<evidence type="ECO:0000256" key="3">
    <source>
        <dbReference type="ARBA" id="ARBA00022989"/>
    </source>
</evidence>
<feature type="transmembrane region" description="Helical" evidence="7">
    <location>
        <begin position="5"/>
        <end position="22"/>
    </location>
</feature>
<reference evidence="8 9" key="1">
    <citation type="journal article" date="2015" name="Nature">
        <title>rRNA introns, odd ribosomes, and small enigmatic genomes across a large radiation of phyla.</title>
        <authorList>
            <person name="Brown C.T."/>
            <person name="Hug L.A."/>
            <person name="Thomas B.C."/>
            <person name="Sharon I."/>
            <person name="Castelle C.J."/>
            <person name="Singh A."/>
            <person name="Wilkins M.J."/>
            <person name="Williams K.H."/>
            <person name="Banfield J.F."/>
        </authorList>
    </citation>
    <scope>NUCLEOTIDE SEQUENCE [LARGE SCALE GENOMIC DNA]</scope>
</reference>
<accession>A0A0G0D1U0</accession>
<protein>
    <recommendedName>
        <fullName evidence="7">Endolytic murein transglycosylase</fullName>
        <ecNumber evidence="7">4.2.2.29</ecNumber>
    </recommendedName>
    <alternativeName>
        <fullName evidence="7">Peptidoglycan lytic transglycosylase</fullName>
    </alternativeName>
    <alternativeName>
        <fullName evidence="7">Peptidoglycan polymerization terminase</fullName>
    </alternativeName>
</protein>
<name>A0A0G0D1U0_9BACT</name>
<keyword evidence="1 7" id="KW-1003">Cell membrane</keyword>
<dbReference type="HAMAP" id="MF_02065">
    <property type="entry name" value="MltG"/>
    <property type="match status" value="1"/>
</dbReference>
<dbReference type="GO" id="GO:0005886">
    <property type="term" value="C:plasma membrane"/>
    <property type="evidence" value="ECO:0007669"/>
    <property type="project" value="UniProtKB-SubCell"/>
</dbReference>
<sequence length="320" mass="36680">MKKRYIISLIILIIGIFFYLFYKEGAMPFSKDDKSVKIFVIERGAPLQTIVNNLEKNDLIRNKIVFFLIVRQLGLERKIQAGDFRLSPSMNAYEIANTLTHGTLDLWVTLIEGTRREEMAPIISRELNIPEVEFIKESEEGYLFPDTYLFPKDASAGSVISIMTNNFDNKFTESMKNKAEKKGLTLEEVVTLASIVEKEARKESDKKIVAGILLKRLEEDWPLQVDATIQYALGYQSGEKSWWKTTLSFDDLEIKSPYNSYKNKGLPPTPICNPGLASLNAVVEADSSTPYWYYISDKKGNMHYARTDEEHQANIDRYLD</sequence>
<dbReference type="PATRIC" id="fig|1618479.3.peg.32"/>
<comment type="function">
    <text evidence="7">Functions as a peptidoglycan terminase that cleaves nascent peptidoglycan strands endolytically to terminate their elongation.</text>
</comment>
<dbReference type="EMBL" id="LBQX01000002">
    <property type="protein sequence ID" value="KKP87318.1"/>
    <property type="molecule type" value="Genomic_DNA"/>
</dbReference>
<keyword evidence="5 7" id="KW-0456">Lyase</keyword>